<keyword evidence="4 7" id="KW-0863">Zinc-finger</keyword>
<dbReference type="GO" id="GO:0016567">
    <property type="term" value="P:protein ubiquitination"/>
    <property type="evidence" value="ECO:0007669"/>
    <property type="project" value="UniProtKB-UniRule"/>
</dbReference>
<dbReference type="Pfam" id="PF13920">
    <property type="entry name" value="zf-C3HC4_3"/>
    <property type="match status" value="1"/>
</dbReference>
<evidence type="ECO:0000313" key="12">
    <source>
        <dbReference type="Proteomes" id="UP000694388"/>
    </source>
</evidence>
<dbReference type="GeneTree" id="ENSGT00390000009925"/>
<sequence length="556" mass="60440">MGSLLGRQQAGVEEVDIALNSAYRFPLKAGNYFSNHFYMGGEKFETSSPESYLFGENSDLNFLGCRPFPFPYSNPPPNEPVRALHSLVNIRKDSLRLVKHGEEVKSEDGGVVTTVINYNIEFTFDCDADVAITLYYQATEEITSGGIRYVPKTAQLTSQTVTFKRGVAQQFCLTSHVIDLSNWSSHELTFDSDKALYPLVVHAAVVEATEHTGHTHILMATFDKNADGIFVVKPLKQKQVVDGVCYLLQEIYGIENKANRANEETIDDEDGSDNSGECVVCLSDVRDTLILPCRHLCLCNACADTLRYQANNCPICRLPFRALLQIRAMRKKTLARLAAPTLPAHTPSRDKTAPLPPGYEAVSLLEVLNGAQPGGPLWPTCGLQANLATLPLPEVATQTANPCIQAQSTVGETSTRDAPCFVSVPLRSSSRSRDRGRGQRVCQKIQTGQSTGHGQNPVEPPLCSQEQGSMKQCAYVALCVDTGVENSAFSSSSTSSTSSTVSSTGDTKGVPANELAGDTASHFSIQENATEQRDCLKGTGSKNFCIKFLSKLLFQS</sequence>
<keyword evidence="2 8" id="KW-0808">Transferase</keyword>
<evidence type="ECO:0000256" key="7">
    <source>
        <dbReference type="PROSITE-ProRule" id="PRU00175"/>
    </source>
</evidence>
<reference evidence="11" key="1">
    <citation type="submission" date="2025-08" db="UniProtKB">
        <authorList>
            <consortium name="Ensembl"/>
        </authorList>
    </citation>
    <scope>IDENTIFICATION</scope>
</reference>
<evidence type="ECO:0000313" key="11">
    <source>
        <dbReference type="Ensembl" id="ENSEBUP00000011306.1"/>
    </source>
</evidence>
<dbReference type="Pfam" id="PF26192">
    <property type="entry name" value="RNF157-like_N"/>
    <property type="match status" value="1"/>
</dbReference>
<keyword evidence="12" id="KW-1185">Reference proteome</keyword>
<dbReference type="EC" id="2.3.2.27" evidence="8"/>
<dbReference type="InterPro" id="IPR001841">
    <property type="entry name" value="Znf_RING"/>
</dbReference>
<evidence type="ECO:0000256" key="6">
    <source>
        <dbReference type="ARBA" id="ARBA00022833"/>
    </source>
</evidence>
<evidence type="ECO:0000256" key="2">
    <source>
        <dbReference type="ARBA" id="ARBA00022679"/>
    </source>
</evidence>
<evidence type="ECO:0000256" key="9">
    <source>
        <dbReference type="SAM" id="MobiDB-lite"/>
    </source>
</evidence>
<proteinExistence type="predicted"/>
<dbReference type="InterPro" id="IPR058981">
    <property type="entry name" value="MGRN1/RNF157-like_N"/>
</dbReference>
<evidence type="ECO:0000256" key="5">
    <source>
        <dbReference type="ARBA" id="ARBA00022786"/>
    </source>
</evidence>
<organism evidence="11 12">
    <name type="scientific">Eptatretus burgeri</name>
    <name type="common">Inshore hagfish</name>
    <dbReference type="NCBI Taxonomy" id="7764"/>
    <lineage>
        <taxon>Eukaryota</taxon>
        <taxon>Metazoa</taxon>
        <taxon>Chordata</taxon>
        <taxon>Craniata</taxon>
        <taxon>Vertebrata</taxon>
        <taxon>Cyclostomata</taxon>
        <taxon>Myxini</taxon>
        <taxon>Myxiniformes</taxon>
        <taxon>Myxinidae</taxon>
        <taxon>Eptatretinae</taxon>
        <taxon>Eptatretus</taxon>
    </lineage>
</organism>
<comment type="catalytic activity">
    <reaction evidence="1 8">
        <text>S-ubiquitinyl-[E2 ubiquitin-conjugating enzyme]-L-cysteine + [acceptor protein]-L-lysine = [E2 ubiquitin-conjugating enzyme]-L-cysteine + N(6)-ubiquitinyl-[acceptor protein]-L-lysine.</text>
        <dbReference type="EC" id="2.3.2.27"/>
    </reaction>
</comment>
<keyword evidence="3 8" id="KW-0479">Metal-binding</keyword>
<dbReference type="Gene3D" id="3.30.40.10">
    <property type="entry name" value="Zinc/RING finger domain, C3HC4 (zinc finger)"/>
    <property type="match status" value="1"/>
</dbReference>
<evidence type="ECO:0000256" key="3">
    <source>
        <dbReference type="ARBA" id="ARBA00022723"/>
    </source>
</evidence>
<comment type="subcellular location">
    <subcellularLocation>
        <location evidence="8">Cytoplasm</location>
    </subcellularLocation>
</comment>
<dbReference type="PANTHER" id="PTHR22996:SF0">
    <property type="entry name" value="RE60872P-RELATED"/>
    <property type="match status" value="1"/>
</dbReference>
<protein>
    <recommendedName>
        <fullName evidence="8">E3 ubiquitin-protein ligase</fullName>
        <ecNumber evidence="8">2.3.2.27</ecNumber>
    </recommendedName>
    <alternativeName>
        <fullName evidence="8">RING-type E3 ubiquitin transferase</fullName>
    </alternativeName>
</protein>
<accession>A0A8C4Q7Q5</accession>
<keyword evidence="5 8" id="KW-0833">Ubl conjugation pathway</keyword>
<dbReference type="SMART" id="SM00184">
    <property type="entry name" value="RING"/>
    <property type="match status" value="1"/>
</dbReference>
<dbReference type="PANTHER" id="PTHR22996">
    <property type="entry name" value="MAHOGUNIN"/>
    <property type="match status" value="1"/>
</dbReference>
<evidence type="ECO:0000259" key="10">
    <source>
        <dbReference type="PROSITE" id="PS50089"/>
    </source>
</evidence>
<feature type="region of interest" description="Disordered" evidence="9">
    <location>
        <begin position="487"/>
        <end position="515"/>
    </location>
</feature>
<dbReference type="AlphaFoldDB" id="A0A8C4Q7Q5"/>
<dbReference type="GO" id="GO:0005737">
    <property type="term" value="C:cytoplasm"/>
    <property type="evidence" value="ECO:0007669"/>
    <property type="project" value="UniProtKB-SubCell"/>
</dbReference>
<keyword evidence="8" id="KW-0963">Cytoplasm</keyword>
<dbReference type="InterPro" id="IPR013083">
    <property type="entry name" value="Znf_RING/FYVE/PHD"/>
</dbReference>
<evidence type="ECO:0000256" key="1">
    <source>
        <dbReference type="ARBA" id="ARBA00000900"/>
    </source>
</evidence>
<keyword evidence="6 8" id="KW-0862">Zinc</keyword>
<dbReference type="GO" id="GO:0008270">
    <property type="term" value="F:zinc ion binding"/>
    <property type="evidence" value="ECO:0007669"/>
    <property type="project" value="UniProtKB-KW"/>
</dbReference>
<dbReference type="InterPro" id="IPR045194">
    <property type="entry name" value="MGRN1/RNF157-like"/>
</dbReference>
<dbReference type="Proteomes" id="UP000694388">
    <property type="component" value="Unplaced"/>
</dbReference>
<reference evidence="11" key="2">
    <citation type="submission" date="2025-09" db="UniProtKB">
        <authorList>
            <consortium name="Ensembl"/>
        </authorList>
    </citation>
    <scope>IDENTIFICATION</scope>
</reference>
<dbReference type="PROSITE" id="PS50089">
    <property type="entry name" value="ZF_RING_2"/>
    <property type="match status" value="1"/>
</dbReference>
<dbReference type="FunFam" id="3.30.40.10:FF:000013">
    <property type="entry name" value="E3 ubiquitin-protein ligase MGRN1 isoform 1"/>
    <property type="match status" value="1"/>
</dbReference>
<dbReference type="GO" id="GO:0061630">
    <property type="term" value="F:ubiquitin protein ligase activity"/>
    <property type="evidence" value="ECO:0007669"/>
    <property type="project" value="UniProtKB-UniRule"/>
</dbReference>
<feature type="compositionally biased region" description="Low complexity" evidence="9">
    <location>
        <begin position="490"/>
        <end position="504"/>
    </location>
</feature>
<dbReference type="SUPFAM" id="SSF57850">
    <property type="entry name" value="RING/U-box"/>
    <property type="match status" value="1"/>
</dbReference>
<evidence type="ECO:0000256" key="4">
    <source>
        <dbReference type="ARBA" id="ARBA00022771"/>
    </source>
</evidence>
<feature type="domain" description="RING-type" evidence="10">
    <location>
        <begin position="278"/>
        <end position="317"/>
    </location>
</feature>
<comment type="function">
    <text evidence="8">E3 ubiquitin ligase.</text>
</comment>
<evidence type="ECO:0000256" key="8">
    <source>
        <dbReference type="RuleBase" id="RU369081"/>
    </source>
</evidence>
<name>A0A8C4Q7Q5_EPTBU</name>
<dbReference type="Ensembl" id="ENSEBUT00000011874.1">
    <property type="protein sequence ID" value="ENSEBUP00000011306.1"/>
    <property type="gene ID" value="ENSEBUG00000007261.1"/>
</dbReference>